<evidence type="ECO:0000313" key="1">
    <source>
        <dbReference type="EMBL" id="CBY82282.1"/>
    </source>
</evidence>
<dbReference type="EMBL" id="FQ670179">
    <property type="protein sequence ID" value="CBY82282.1"/>
    <property type="molecule type" value="Genomic_DNA"/>
</dbReference>
<proteinExistence type="predicted"/>
<reference evidence="1 2" key="1">
    <citation type="journal article" date="2011" name="Genome Biol. Evol.">
        <title>Comparative whole genome sequence analysis of the carcinogenic bacterial model pathogen Helicobacter felis.</title>
        <authorList>
            <person name="Arnold I.C."/>
            <person name="Zigova Z."/>
            <person name="Holden M."/>
            <person name="Lawley T.D."/>
            <person name="Rad R."/>
            <person name="Dougan G."/>
            <person name="Falkow S."/>
            <person name="Bentley S.D."/>
            <person name="Muller A."/>
        </authorList>
    </citation>
    <scope>NUCLEOTIDE SEQUENCE [LARGE SCALE GENOMIC DNA]</scope>
    <source>
        <strain evidence="2">ATCC 49179 / CCUG 28539 / NCTC 12436 / CS1</strain>
    </source>
</reference>
<sequence>MLTRLIYRLNSLSEDKEKSQRFSIGEYTCFLNLQEIENQIIVEVHQSGGGGG</sequence>
<keyword evidence="2" id="KW-1185">Reference proteome</keyword>
<dbReference type="STRING" id="936155.HFELIS_01980"/>
<accession>E7ACV2</accession>
<gene>
    <name evidence="1" type="ordered locus">Hfelis_01980</name>
</gene>
<dbReference type="AlphaFoldDB" id="E7ACV2"/>
<evidence type="ECO:0000313" key="2">
    <source>
        <dbReference type="Proteomes" id="UP000007934"/>
    </source>
</evidence>
<organism evidence="1 2">
    <name type="scientific">Helicobacter felis (strain ATCC 49179 / CCUG 28539 / NCTC 12436 / CS1)</name>
    <dbReference type="NCBI Taxonomy" id="936155"/>
    <lineage>
        <taxon>Bacteria</taxon>
        <taxon>Pseudomonadati</taxon>
        <taxon>Campylobacterota</taxon>
        <taxon>Epsilonproteobacteria</taxon>
        <taxon>Campylobacterales</taxon>
        <taxon>Helicobacteraceae</taxon>
        <taxon>Helicobacter</taxon>
    </lineage>
</organism>
<protein>
    <submittedName>
        <fullName evidence="1">Uncharacterized protein</fullName>
    </submittedName>
</protein>
<dbReference type="HOGENOM" id="CLU_3080542_0_0_7"/>
<dbReference type="KEGG" id="hfe:HFELIS_01980"/>
<dbReference type="Proteomes" id="UP000007934">
    <property type="component" value="Chromosome"/>
</dbReference>
<name>E7ACV2_HELFC</name>